<evidence type="ECO:0000256" key="3">
    <source>
        <dbReference type="ARBA" id="ARBA00004496"/>
    </source>
</evidence>
<dbReference type="GO" id="GO:0004635">
    <property type="term" value="F:phosphoribosyl-AMP cyclohydrolase activity"/>
    <property type="evidence" value="ECO:0007669"/>
    <property type="project" value="UniProtKB-UniRule"/>
</dbReference>
<dbReference type="HAMAP" id="MF_01020">
    <property type="entry name" value="HisE"/>
    <property type="match status" value="1"/>
</dbReference>
<gene>
    <name evidence="15 17" type="primary">hisI</name>
    <name evidence="15" type="synonym">hisIE</name>
    <name evidence="17" type="ORF">GCM10011487_52830</name>
</gene>
<evidence type="ECO:0000313" key="17">
    <source>
        <dbReference type="EMBL" id="GFE83283.1"/>
    </source>
</evidence>
<keyword evidence="10 15" id="KW-0547">Nucleotide-binding</keyword>
<evidence type="ECO:0000256" key="11">
    <source>
        <dbReference type="ARBA" id="ARBA00022801"/>
    </source>
</evidence>
<dbReference type="PANTHER" id="PTHR42945">
    <property type="entry name" value="HISTIDINE BIOSYNTHESIS BIFUNCTIONAL PROTEIN"/>
    <property type="match status" value="1"/>
</dbReference>
<keyword evidence="9 15" id="KW-0028">Amino-acid biosynthesis</keyword>
<feature type="region of interest" description="Phosphoribosyl-ATP pyrophosphohydrolase" evidence="15">
    <location>
        <begin position="118"/>
        <end position="209"/>
    </location>
</feature>
<sequence length="209" mass="23000">MKLDQIESFDWSKGDGLLPAVVQDAGNGKVLMLGYMNREALRKTLGEKRVTFYSRSKQRLWTKGETSSNFLHLVDAAIDCDNDTLLITARPDGPTCHNGTDSCFGDDIGTTATRLAFLARLESVIEKRVSERPEGSYTARLWADGPTRMAQKVGEEGVEVALAAVTQSNDKLVGEAADLLFHLTLLLKSRQLSLGHVVAELERRHAAKK</sequence>
<protein>
    <recommendedName>
        <fullName evidence="15">Histidine biosynthesis bifunctional protein HisIE</fullName>
    </recommendedName>
    <domain>
        <recommendedName>
            <fullName evidence="15">Phosphoribosyl-AMP cyclohydrolase</fullName>
            <shortName evidence="15">PRA-CH</shortName>
            <ecNumber evidence="15">3.5.4.19</ecNumber>
        </recommendedName>
    </domain>
    <domain>
        <recommendedName>
            <fullName evidence="15">Phosphoribosyl-ATP pyrophosphatase</fullName>
            <shortName evidence="15">PRA-PH</shortName>
            <ecNumber evidence="15">3.6.1.31</ecNumber>
        </recommendedName>
    </domain>
</protein>
<feature type="domain" description="Phosphoribosyl-AMP cyclohydrolase" evidence="16">
    <location>
        <begin position="32"/>
        <end position="104"/>
    </location>
</feature>
<comment type="similarity">
    <text evidence="7 15">In the N-terminal section; belongs to the PRA-CH family.</text>
</comment>
<dbReference type="InterPro" id="IPR038019">
    <property type="entry name" value="PRib_AMP_CycHydrolase_sf"/>
</dbReference>
<keyword evidence="14 15" id="KW-0511">Multifunctional enzyme</keyword>
<dbReference type="GO" id="GO:0000105">
    <property type="term" value="P:L-histidine biosynthetic process"/>
    <property type="evidence" value="ECO:0007669"/>
    <property type="project" value="UniProtKB-UniRule"/>
</dbReference>
<organism evidence="17 18">
    <name type="scientific">Steroidobacter agaridevorans</name>
    <dbReference type="NCBI Taxonomy" id="2695856"/>
    <lineage>
        <taxon>Bacteria</taxon>
        <taxon>Pseudomonadati</taxon>
        <taxon>Pseudomonadota</taxon>
        <taxon>Gammaproteobacteria</taxon>
        <taxon>Steroidobacterales</taxon>
        <taxon>Steroidobacteraceae</taxon>
        <taxon>Steroidobacter</taxon>
    </lineage>
</organism>
<evidence type="ECO:0000256" key="15">
    <source>
        <dbReference type="HAMAP-Rule" id="MF_01019"/>
    </source>
</evidence>
<dbReference type="NCBIfam" id="TIGR03188">
    <property type="entry name" value="histidine_hisI"/>
    <property type="match status" value="1"/>
</dbReference>
<evidence type="ECO:0000256" key="4">
    <source>
        <dbReference type="ARBA" id="ARBA00005169"/>
    </source>
</evidence>
<comment type="subcellular location">
    <subcellularLocation>
        <location evidence="3 15">Cytoplasm</location>
    </subcellularLocation>
</comment>
<feature type="region of interest" description="Phosphoribosyl-AMP cyclohydrolase" evidence="15">
    <location>
        <begin position="1"/>
        <end position="117"/>
    </location>
</feature>
<evidence type="ECO:0000256" key="12">
    <source>
        <dbReference type="ARBA" id="ARBA00022840"/>
    </source>
</evidence>
<dbReference type="InterPro" id="IPR002496">
    <property type="entry name" value="PRib_AMP_CycHydrolase_dom"/>
</dbReference>
<evidence type="ECO:0000256" key="2">
    <source>
        <dbReference type="ARBA" id="ARBA00001460"/>
    </source>
</evidence>
<evidence type="ECO:0000256" key="13">
    <source>
        <dbReference type="ARBA" id="ARBA00023102"/>
    </source>
</evidence>
<dbReference type="Pfam" id="PF01503">
    <property type="entry name" value="PRA-PH"/>
    <property type="match status" value="1"/>
</dbReference>
<keyword evidence="12 15" id="KW-0067">ATP-binding</keyword>
<dbReference type="CDD" id="cd11534">
    <property type="entry name" value="NTP-PPase_HisIE_like"/>
    <property type="match status" value="1"/>
</dbReference>
<dbReference type="RefSeq" id="WP_161814923.1">
    <property type="nucleotide sequence ID" value="NZ_BLJN01000006.1"/>
</dbReference>
<dbReference type="SUPFAM" id="SSF141734">
    <property type="entry name" value="HisI-like"/>
    <property type="match status" value="1"/>
</dbReference>
<dbReference type="InterPro" id="IPR008179">
    <property type="entry name" value="HisE"/>
</dbReference>
<dbReference type="GO" id="GO:0005524">
    <property type="term" value="F:ATP binding"/>
    <property type="evidence" value="ECO:0007669"/>
    <property type="project" value="UniProtKB-KW"/>
</dbReference>
<comment type="caution">
    <text evidence="17">The sequence shown here is derived from an EMBL/GenBank/DDBJ whole genome shotgun (WGS) entry which is preliminary data.</text>
</comment>
<dbReference type="EC" id="3.6.1.31" evidence="15"/>
<dbReference type="InterPro" id="IPR023019">
    <property type="entry name" value="His_synth_HisIE"/>
</dbReference>
<keyword evidence="8 15" id="KW-0963">Cytoplasm</keyword>
<dbReference type="Pfam" id="PF01502">
    <property type="entry name" value="PRA-CH"/>
    <property type="match status" value="1"/>
</dbReference>
<dbReference type="InterPro" id="IPR021130">
    <property type="entry name" value="PRib-ATP_PPHydrolase-like"/>
</dbReference>
<dbReference type="GO" id="GO:0005737">
    <property type="term" value="C:cytoplasm"/>
    <property type="evidence" value="ECO:0007669"/>
    <property type="project" value="UniProtKB-SubCell"/>
</dbReference>
<dbReference type="EC" id="3.5.4.19" evidence="15"/>
<reference evidence="18" key="1">
    <citation type="submission" date="2020-01" db="EMBL/GenBank/DDBJ databases">
        <title>'Steroidobacter agaridevorans' sp. nov., agar-degrading bacteria isolated from rhizosphere soils.</title>
        <authorList>
            <person name="Ikenaga M."/>
            <person name="Kataoka M."/>
            <person name="Murouchi A."/>
            <person name="Katsuragi S."/>
            <person name="Sakai M."/>
        </authorList>
    </citation>
    <scope>NUCLEOTIDE SEQUENCE [LARGE SCALE GENOMIC DNA]</scope>
    <source>
        <strain evidence="18">YU21-B</strain>
    </source>
</reference>
<evidence type="ECO:0000256" key="6">
    <source>
        <dbReference type="ARBA" id="ARBA00007731"/>
    </source>
</evidence>
<evidence type="ECO:0000256" key="9">
    <source>
        <dbReference type="ARBA" id="ARBA00022605"/>
    </source>
</evidence>
<dbReference type="Gene3D" id="1.10.287.1080">
    <property type="entry name" value="MazG-like"/>
    <property type="match status" value="1"/>
</dbReference>
<dbReference type="NCBIfam" id="NF000768">
    <property type="entry name" value="PRK00051.1"/>
    <property type="match status" value="1"/>
</dbReference>
<comment type="similarity">
    <text evidence="6 15">In the C-terminal section; belongs to the PRA-PH family.</text>
</comment>
<dbReference type="Gene3D" id="3.10.20.810">
    <property type="entry name" value="Phosphoribosyl-AMP cyclohydrolase"/>
    <property type="match status" value="1"/>
</dbReference>
<dbReference type="NCBIfam" id="NF002747">
    <property type="entry name" value="PRK02759.1"/>
    <property type="match status" value="1"/>
</dbReference>
<dbReference type="AlphaFoldDB" id="A0A829YKC6"/>
<dbReference type="HAMAP" id="MF_01019">
    <property type="entry name" value="HisIE"/>
    <property type="match status" value="1"/>
</dbReference>
<evidence type="ECO:0000256" key="5">
    <source>
        <dbReference type="ARBA" id="ARBA00005204"/>
    </source>
</evidence>
<evidence type="ECO:0000256" key="10">
    <source>
        <dbReference type="ARBA" id="ARBA00022741"/>
    </source>
</evidence>
<name>A0A829YKC6_9GAMM</name>
<evidence type="ECO:0000313" key="18">
    <source>
        <dbReference type="Proteomes" id="UP000445000"/>
    </source>
</evidence>
<evidence type="ECO:0000259" key="16">
    <source>
        <dbReference type="Pfam" id="PF01502"/>
    </source>
</evidence>
<evidence type="ECO:0000256" key="8">
    <source>
        <dbReference type="ARBA" id="ARBA00022490"/>
    </source>
</evidence>
<evidence type="ECO:0000256" key="7">
    <source>
        <dbReference type="ARBA" id="ARBA00008299"/>
    </source>
</evidence>
<evidence type="ECO:0000256" key="1">
    <source>
        <dbReference type="ARBA" id="ARBA00000024"/>
    </source>
</evidence>
<dbReference type="FunFam" id="3.10.20.810:FF:000001">
    <property type="entry name" value="Histidine biosynthesis bifunctional protein HisIE"/>
    <property type="match status" value="1"/>
</dbReference>
<comment type="catalytic activity">
    <reaction evidence="2 15">
        <text>1-(5-phospho-beta-D-ribosyl)-ATP + H2O = 1-(5-phospho-beta-D-ribosyl)-5'-AMP + diphosphate + H(+)</text>
        <dbReference type="Rhea" id="RHEA:22828"/>
        <dbReference type="ChEBI" id="CHEBI:15377"/>
        <dbReference type="ChEBI" id="CHEBI:15378"/>
        <dbReference type="ChEBI" id="CHEBI:33019"/>
        <dbReference type="ChEBI" id="CHEBI:59457"/>
        <dbReference type="ChEBI" id="CHEBI:73183"/>
        <dbReference type="EC" id="3.6.1.31"/>
    </reaction>
</comment>
<keyword evidence="11 15" id="KW-0378">Hydrolase</keyword>
<dbReference type="UniPathway" id="UPA00031">
    <property type="reaction ID" value="UER00007"/>
</dbReference>
<dbReference type="SUPFAM" id="SSF101386">
    <property type="entry name" value="all-alpha NTP pyrophosphatases"/>
    <property type="match status" value="1"/>
</dbReference>
<dbReference type="EMBL" id="BLJN01000006">
    <property type="protein sequence ID" value="GFE83283.1"/>
    <property type="molecule type" value="Genomic_DNA"/>
</dbReference>
<keyword evidence="18" id="KW-1185">Reference proteome</keyword>
<dbReference type="GO" id="GO:0004636">
    <property type="term" value="F:phosphoribosyl-ATP diphosphatase activity"/>
    <property type="evidence" value="ECO:0007669"/>
    <property type="project" value="UniProtKB-UniRule"/>
</dbReference>
<dbReference type="PANTHER" id="PTHR42945:SF9">
    <property type="entry name" value="HISTIDINE BIOSYNTHESIS BIFUNCTIONAL PROTEIN HISIE"/>
    <property type="match status" value="1"/>
</dbReference>
<comment type="pathway">
    <text evidence="5 15">Amino-acid biosynthesis; L-histidine biosynthesis; L-histidine from 5-phospho-alpha-D-ribose 1-diphosphate: step 2/9.</text>
</comment>
<dbReference type="Proteomes" id="UP000445000">
    <property type="component" value="Unassembled WGS sequence"/>
</dbReference>
<accession>A0A829YKC6</accession>
<comment type="catalytic activity">
    <reaction evidence="1 15">
        <text>1-(5-phospho-beta-D-ribosyl)-5'-AMP + H2O = 1-(5-phospho-beta-D-ribosyl)-5-[(5-phospho-beta-D-ribosylamino)methylideneamino]imidazole-4-carboxamide</text>
        <dbReference type="Rhea" id="RHEA:20049"/>
        <dbReference type="ChEBI" id="CHEBI:15377"/>
        <dbReference type="ChEBI" id="CHEBI:58435"/>
        <dbReference type="ChEBI" id="CHEBI:59457"/>
        <dbReference type="EC" id="3.5.4.19"/>
    </reaction>
</comment>
<evidence type="ECO:0000256" key="14">
    <source>
        <dbReference type="ARBA" id="ARBA00023268"/>
    </source>
</evidence>
<proteinExistence type="inferred from homology"/>
<keyword evidence="13 15" id="KW-0368">Histidine biosynthesis</keyword>
<comment type="pathway">
    <text evidence="4 15">Amino-acid biosynthesis; L-histidine biosynthesis; L-histidine from 5-phospho-alpha-D-ribose 1-diphosphate: step 3/9.</text>
</comment>